<reference evidence="1 2" key="1">
    <citation type="journal article" date="2014" name="PLoS Genet.">
        <title>Phylogenetically driven sequencing of extremely halophilic archaea reveals strategies for static and dynamic osmo-response.</title>
        <authorList>
            <person name="Becker E.A."/>
            <person name="Seitzer P.M."/>
            <person name="Tritt A."/>
            <person name="Larsen D."/>
            <person name="Krusor M."/>
            <person name="Yao A.I."/>
            <person name="Wu D."/>
            <person name="Madern D."/>
            <person name="Eisen J.A."/>
            <person name="Darling A.E."/>
            <person name="Facciotti M.T."/>
        </authorList>
    </citation>
    <scope>NUCLEOTIDE SEQUENCE [LARGE SCALE GENOMIC DNA]</scope>
    <source>
        <strain evidence="1 2">DSM 12281</strain>
    </source>
</reference>
<dbReference type="EMBL" id="AOIL01000070">
    <property type="protein sequence ID" value="ELY84787.1"/>
    <property type="molecule type" value="Genomic_DNA"/>
</dbReference>
<proteinExistence type="predicted"/>
<protein>
    <submittedName>
        <fullName evidence="1">Uncharacterized protein</fullName>
    </submittedName>
</protein>
<sequence length="48" mass="5484">MTDVYERGAVVKDPDLLADHDYRPYICLSDRTHPFHDEEALYAAATTT</sequence>
<comment type="caution">
    <text evidence="1">The sequence shown here is derived from an EMBL/GenBank/DDBJ whole genome shotgun (WGS) entry which is preliminary data.</text>
</comment>
<name>L9ZGP8_9EURY</name>
<organism evidence="1 2">
    <name type="scientific">Natrialba taiwanensis DSM 12281</name>
    <dbReference type="NCBI Taxonomy" id="1230458"/>
    <lineage>
        <taxon>Archaea</taxon>
        <taxon>Methanobacteriati</taxon>
        <taxon>Methanobacteriota</taxon>
        <taxon>Stenosarchaea group</taxon>
        <taxon>Halobacteria</taxon>
        <taxon>Halobacteriales</taxon>
        <taxon>Natrialbaceae</taxon>
        <taxon>Natrialba</taxon>
    </lineage>
</organism>
<evidence type="ECO:0000313" key="2">
    <source>
        <dbReference type="Proteomes" id="UP000011648"/>
    </source>
</evidence>
<gene>
    <name evidence="1" type="ORF">C484_21608</name>
</gene>
<dbReference type="Proteomes" id="UP000011648">
    <property type="component" value="Unassembled WGS sequence"/>
</dbReference>
<keyword evidence="2" id="KW-1185">Reference proteome</keyword>
<accession>L9ZGP8</accession>
<dbReference type="STRING" id="1230458.C484_21608"/>
<dbReference type="AlphaFoldDB" id="L9ZGP8"/>
<dbReference type="PATRIC" id="fig|1230458.4.peg.4357"/>
<evidence type="ECO:0000313" key="1">
    <source>
        <dbReference type="EMBL" id="ELY84787.1"/>
    </source>
</evidence>